<dbReference type="PANTHER" id="PTHR37305">
    <property type="entry name" value="INTEGRAL MEMBRANE PROTEIN-RELATED"/>
    <property type="match status" value="1"/>
</dbReference>
<dbReference type="Pfam" id="PF12679">
    <property type="entry name" value="ABC2_membrane_2"/>
    <property type="match status" value="1"/>
</dbReference>
<proteinExistence type="predicted"/>
<feature type="transmembrane region" description="Helical" evidence="1">
    <location>
        <begin position="289"/>
        <end position="314"/>
    </location>
</feature>
<evidence type="ECO:0008006" key="4">
    <source>
        <dbReference type="Google" id="ProtNLM"/>
    </source>
</evidence>
<feature type="transmembrane region" description="Helical" evidence="1">
    <location>
        <begin position="20"/>
        <end position="37"/>
    </location>
</feature>
<evidence type="ECO:0000313" key="3">
    <source>
        <dbReference type="Proteomes" id="UP001348492"/>
    </source>
</evidence>
<keyword evidence="1" id="KW-0472">Membrane</keyword>
<dbReference type="RefSeq" id="WP_018590767.1">
    <property type="nucleotide sequence ID" value="NZ_CP117523.1"/>
</dbReference>
<keyword evidence="3" id="KW-1185">Reference proteome</keyword>
<dbReference type="Proteomes" id="UP001348492">
    <property type="component" value="Chromosome"/>
</dbReference>
<evidence type="ECO:0000313" key="2">
    <source>
        <dbReference type="EMBL" id="WWD83764.1"/>
    </source>
</evidence>
<evidence type="ECO:0000256" key="1">
    <source>
        <dbReference type="SAM" id="Phobius"/>
    </source>
</evidence>
<feature type="transmembrane region" description="Helical" evidence="1">
    <location>
        <begin position="326"/>
        <end position="350"/>
    </location>
</feature>
<reference evidence="2 3" key="1">
    <citation type="journal article" date="2023" name="PLoS ONE">
        <title>Genome-based metabolic and phylogenomic analysis of three Terrisporobacter species.</title>
        <authorList>
            <person name="Boer T."/>
            <person name="Bengelsdorf F.R."/>
            <person name="Bomeke M."/>
            <person name="Daniel R."/>
            <person name="Poehlein A."/>
        </authorList>
    </citation>
    <scope>NUCLEOTIDE SEQUENCE [LARGE SCALE GENOMIC DNA]</scope>
    <source>
        <strain evidence="2 3">DSM 1288</strain>
    </source>
</reference>
<gene>
    <name evidence="2" type="ORF">TEGL_21780</name>
</gene>
<feature type="transmembrane region" description="Helical" evidence="1">
    <location>
        <begin position="239"/>
        <end position="263"/>
    </location>
</feature>
<dbReference type="EMBL" id="CP117523">
    <property type="protein sequence ID" value="WWD83764.1"/>
    <property type="molecule type" value="Genomic_DNA"/>
</dbReference>
<dbReference type="PANTHER" id="PTHR37305:SF1">
    <property type="entry name" value="MEMBRANE PROTEIN"/>
    <property type="match status" value="1"/>
</dbReference>
<protein>
    <recommendedName>
        <fullName evidence="4">ABC transporter permease</fullName>
    </recommendedName>
</protein>
<feature type="transmembrane region" description="Helical" evidence="1">
    <location>
        <begin position="196"/>
        <end position="218"/>
    </location>
</feature>
<keyword evidence="1" id="KW-0812">Transmembrane</keyword>
<organism evidence="2 3">
    <name type="scientific">Terrisporobacter glycolicus ATCC 14880 = DSM 1288</name>
    <dbReference type="NCBI Taxonomy" id="1121315"/>
    <lineage>
        <taxon>Bacteria</taxon>
        <taxon>Bacillati</taxon>
        <taxon>Bacillota</taxon>
        <taxon>Clostridia</taxon>
        <taxon>Peptostreptococcales</taxon>
        <taxon>Peptostreptococcaceae</taxon>
        <taxon>Terrisporobacter</taxon>
    </lineage>
</organism>
<sequence length="409" mass="46854">MNTITKFELKKIIRRKSTVIGIILLFSILMTSFFIQLSNEMYGGSYTGMSAISKRKEAFNNLSGDLTEKRLSEIIGIHNELRSKPENLPTDEYSLSGFNDSAYFKYWEKYGNIDSLLVKANNPIGVTDSEVINKLTPKDINGFYLKREDKIKEFIENNNYSSKEKIMESVRDMEDPLYYNYSDGWRALLGEIDDAFGIYILIIICICIAHLFSSEYQTQVDSIILSTKHGRDKLIRAKFNASFIFTTILYFASMAFVACLRFFTYGFDGWNCKIQTSASYWYSMYNINFLQAFLLATLLGYLASLIIMSLVMFISAKLKTPFTTVILSLGVLSATSLININIIPNLLSYVTDLLPLNMTHIVSILNNYKFYNLFGVLISQPYMMIIISIILVMILLTLTYKTFNKYTIS</sequence>
<accession>A0ABZ2EWA3</accession>
<name>A0ABZ2EWA3_9FIRM</name>
<keyword evidence="1" id="KW-1133">Transmembrane helix</keyword>
<feature type="transmembrane region" description="Helical" evidence="1">
    <location>
        <begin position="370"/>
        <end position="396"/>
    </location>
</feature>